<dbReference type="SUPFAM" id="SSF52172">
    <property type="entry name" value="CheY-like"/>
    <property type="match status" value="1"/>
</dbReference>
<dbReference type="EnsemblBacteria" id="CAQ46121">
    <property type="protein sequence ID" value="CAQ46121"/>
    <property type="gene ID" value="Smlt2645"/>
</dbReference>
<evidence type="ECO:0000313" key="7">
    <source>
        <dbReference type="Proteomes" id="UP000008840"/>
    </source>
</evidence>
<sequence>MTPPPALPISHWKLQRSMKTDARTHQAPLVLIAEDEGEIADILGAYLARSGLRSARAADGEAALASHRQLRPDLVLLDVQMPKLDGWQVLSELRRRGNTPVIMLTALDQDVDKLTGLRVGADDYVAKPFNPAEIVARIQAVLRRSAKPMAEEPNGLIRQGPFEIDLRSHEVTVRTDDHVHALNFTLTEFRLLVHMARAPRMVHSRLDLLQTCLPEGDAQERTVDSHVSKLRRKLEDVGIIGIPATIRGVGYRFLD</sequence>
<feature type="modified residue" description="4-aspartylphosphate" evidence="2">
    <location>
        <position position="78"/>
    </location>
</feature>
<dbReference type="Gene3D" id="6.10.250.690">
    <property type="match status" value="1"/>
</dbReference>
<evidence type="ECO:0000259" key="5">
    <source>
        <dbReference type="PROSITE" id="PS51755"/>
    </source>
</evidence>
<dbReference type="InterPro" id="IPR039420">
    <property type="entry name" value="WalR-like"/>
</dbReference>
<dbReference type="CDD" id="cd00383">
    <property type="entry name" value="trans_reg_C"/>
    <property type="match status" value="1"/>
</dbReference>
<feature type="domain" description="Response regulatory" evidence="4">
    <location>
        <begin position="29"/>
        <end position="142"/>
    </location>
</feature>
<keyword evidence="7" id="KW-1185">Reference proteome</keyword>
<evidence type="ECO:0000256" key="2">
    <source>
        <dbReference type="PROSITE-ProRule" id="PRU00169"/>
    </source>
</evidence>
<evidence type="ECO:0000313" key="6">
    <source>
        <dbReference type="EMBL" id="CAQ46121.1"/>
    </source>
</evidence>
<dbReference type="Pfam" id="PF00072">
    <property type="entry name" value="Response_reg"/>
    <property type="match status" value="1"/>
</dbReference>
<dbReference type="GO" id="GO:0005829">
    <property type="term" value="C:cytosol"/>
    <property type="evidence" value="ECO:0007669"/>
    <property type="project" value="TreeGrafter"/>
</dbReference>
<dbReference type="AlphaFoldDB" id="B2FTK0"/>
<dbReference type="EMBL" id="AM743169">
    <property type="protein sequence ID" value="CAQ46121.1"/>
    <property type="molecule type" value="Genomic_DNA"/>
</dbReference>
<dbReference type="HOGENOM" id="CLU_000445_30_4_6"/>
<feature type="DNA-binding region" description="OmpR/PhoB-type" evidence="3">
    <location>
        <begin position="154"/>
        <end position="255"/>
    </location>
</feature>
<keyword evidence="2" id="KW-0597">Phosphoprotein</keyword>
<dbReference type="GO" id="GO:0000156">
    <property type="term" value="F:phosphorelay response regulator activity"/>
    <property type="evidence" value="ECO:0007669"/>
    <property type="project" value="TreeGrafter"/>
</dbReference>
<dbReference type="InterPro" id="IPR036388">
    <property type="entry name" value="WH-like_DNA-bd_sf"/>
</dbReference>
<dbReference type="PROSITE" id="PS50110">
    <property type="entry name" value="RESPONSE_REGULATORY"/>
    <property type="match status" value="1"/>
</dbReference>
<dbReference type="GO" id="GO:0032993">
    <property type="term" value="C:protein-DNA complex"/>
    <property type="evidence" value="ECO:0007669"/>
    <property type="project" value="TreeGrafter"/>
</dbReference>
<keyword evidence="1 3" id="KW-0238">DNA-binding</keyword>
<accession>B2FTK0</accession>
<dbReference type="Gene3D" id="1.10.10.10">
    <property type="entry name" value="Winged helix-like DNA-binding domain superfamily/Winged helix DNA-binding domain"/>
    <property type="match status" value="1"/>
</dbReference>
<reference evidence="6 7" key="1">
    <citation type="journal article" date="2008" name="Genome Biol.">
        <title>The complete genome, comparative and functional analysis of Stenotrophomonas maltophilia reveals an organism heavily shielded by drug resistance determinants.</title>
        <authorList>
            <person name="Crossman L.C."/>
            <person name="Gould V.C."/>
            <person name="Dow J.M."/>
            <person name="Vernikos G.S."/>
            <person name="Okazaki A."/>
            <person name="Sebaihia M."/>
            <person name="Saunders D."/>
            <person name="Arrowsmith C."/>
            <person name="Carver T."/>
            <person name="Peters N."/>
            <person name="Adlem E."/>
            <person name="Kerhornou A."/>
            <person name="Lord A."/>
            <person name="Murphy L."/>
            <person name="Seeger K."/>
            <person name="Squares R."/>
            <person name="Rutter S."/>
            <person name="Quail M.A."/>
            <person name="Rajandream M.A."/>
            <person name="Harris D."/>
            <person name="Churcher C."/>
            <person name="Bentley S.D."/>
            <person name="Parkhill J."/>
            <person name="Thomson N.R."/>
            <person name="Avison M.B."/>
        </authorList>
    </citation>
    <scope>NUCLEOTIDE SEQUENCE [LARGE SCALE GENOMIC DNA]</scope>
    <source>
        <strain evidence="6 7">K279a</strain>
    </source>
</reference>
<dbReference type="Pfam" id="PF00486">
    <property type="entry name" value="Trans_reg_C"/>
    <property type="match status" value="1"/>
</dbReference>
<dbReference type="CDD" id="cd17574">
    <property type="entry name" value="REC_OmpR"/>
    <property type="match status" value="1"/>
</dbReference>
<organism evidence="6 7">
    <name type="scientific">Stenotrophomonas maltophilia (strain K279a)</name>
    <dbReference type="NCBI Taxonomy" id="522373"/>
    <lineage>
        <taxon>Bacteria</taxon>
        <taxon>Pseudomonadati</taxon>
        <taxon>Pseudomonadota</taxon>
        <taxon>Gammaproteobacteria</taxon>
        <taxon>Lysobacterales</taxon>
        <taxon>Lysobacteraceae</taxon>
        <taxon>Stenotrophomonas</taxon>
        <taxon>Stenotrophomonas maltophilia group</taxon>
    </lineage>
</organism>
<proteinExistence type="predicted"/>
<dbReference type="InterPro" id="IPR016032">
    <property type="entry name" value="Sig_transdc_resp-reg_C-effctor"/>
</dbReference>
<evidence type="ECO:0000256" key="1">
    <source>
        <dbReference type="ARBA" id="ARBA00023125"/>
    </source>
</evidence>
<dbReference type="InterPro" id="IPR011006">
    <property type="entry name" value="CheY-like_superfamily"/>
</dbReference>
<dbReference type="PANTHER" id="PTHR48111:SF59">
    <property type="entry name" value="TRANSCRIPTIONAL REGULATORY PROTEIN BAER"/>
    <property type="match status" value="1"/>
</dbReference>
<feature type="domain" description="OmpR/PhoB-type" evidence="5">
    <location>
        <begin position="154"/>
        <end position="255"/>
    </location>
</feature>
<dbReference type="Gene3D" id="3.40.50.2300">
    <property type="match status" value="1"/>
</dbReference>
<protein>
    <submittedName>
        <fullName evidence="6">Two-component regulatory system family, response regulator protein</fullName>
    </submittedName>
</protein>
<gene>
    <name evidence="6" type="ordered locus">Smlt2645</name>
</gene>
<dbReference type="PANTHER" id="PTHR48111">
    <property type="entry name" value="REGULATOR OF RPOS"/>
    <property type="match status" value="1"/>
</dbReference>
<evidence type="ECO:0000259" key="4">
    <source>
        <dbReference type="PROSITE" id="PS50110"/>
    </source>
</evidence>
<dbReference type="SMART" id="SM00862">
    <property type="entry name" value="Trans_reg_C"/>
    <property type="match status" value="1"/>
</dbReference>
<dbReference type="KEGG" id="sml:Smlt2645"/>
<dbReference type="Proteomes" id="UP000008840">
    <property type="component" value="Chromosome"/>
</dbReference>
<dbReference type="InterPro" id="IPR001789">
    <property type="entry name" value="Sig_transdc_resp-reg_receiver"/>
</dbReference>
<dbReference type="SUPFAM" id="SSF46894">
    <property type="entry name" value="C-terminal effector domain of the bipartite response regulators"/>
    <property type="match status" value="1"/>
</dbReference>
<dbReference type="InterPro" id="IPR001867">
    <property type="entry name" value="OmpR/PhoB-type_DNA-bd"/>
</dbReference>
<evidence type="ECO:0000256" key="3">
    <source>
        <dbReference type="PROSITE-ProRule" id="PRU01091"/>
    </source>
</evidence>
<dbReference type="GO" id="GO:0006355">
    <property type="term" value="P:regulation of DNA-templated transcription"/>
    <property type="evidence" value="ECO:0007669"/>
    <property type="project" value="InterPro"/>
</dbReference>
<dbReference type="GO" id="GO:0000976">
    <property type="term" value="F:transcription cis-regulatory region binding"/>
    <property type="evidence" value="ECO:0007669"/>
    <property type="project" value="TreeGrafter"/>
</dbReference>
<name>B2FTK0_STRMK</name>
<dbReference type="SMART" id="SM00448">
    <property type="entry name" value="REC"/>
    <property type="match status" value="1"/>
</dbReference>
<dbReference type="PROSITE" id="PS51755">
    <property type="entry name" value="OMPR_PHOB"/>
    <property type="match status" value="1"/>
</dbReference>
<dbReference type="eggNOG" id="COG0745">
    <property type="taxonomic scope" value="Bacteria"/>
</dbReference>